<organism evidence="1 2">
    <name type="scientific">Planococcus lenghuensis</name>
    <dbReference type="NCBI Taxonomy" id="2213202"/>
    <lineage>
        <taxon>Bacteria</taxon>
        <taxon>Bacillati</taxon>
        <taxon>Bacillota</taxon>
        <taxon>Bacilli</taxon>
        <taxon>Bacillales</taxon>
        <taxon>Caryophanaceae</taxon>
        <taxon>Planococcus</taxon>
    </lineage>
</organism>
<dbReference type="AlphaFoldDB" id="A0A1Q2L1C3"/>
<reference evidence="1 2" key="1">
    <citation type="submission" date="2017-02" db="EMBL/GenBank/DDBJ databases">
        <title>The complete genomic sequence of a novel cold adapted crude oil-degrading bacterium Planococcus qaidamina Y42.</title>
        <authorList>
            <person name="Yang R."/>
        </authorList>
    </citation>
    <scope>NUCLEOTIDE SEQUENCE [LARGE SCALE GENOMIC DNA]</scope>
    <source>
        <strain evidence="1 2">Y42</strain>
    </source>
</reference>
<evidence type="ECO:0000313" key="1">
    <source>
        <dbReference type="EMBL" id="AQQ54231.1"/>
    </source>
</evidence>
<dbReference type="Gene3D" id="3.40.50.12780">
    <property type="entry name" value="N-terminal domain of ligase-like"/>
    <property type="match status" value="1"/>
</dbReference>
<dbReference type="InterPro" id="IPR053158">
    <property type="entry name" value="CapK_Type1_Caps_Biosynth"/>
</dbReference>
<dbReference type="OrthoDB" id="580775at2"/>
<name>A0A1Q2L1C3_9BACL</name>
<dbReference type="RefSeq" id="WP_077590123.1">
    <property type="nucleotide sequence ID" value="NZ_CP019640.1"/>
</dbReference>
<sequence length="453" mass="52649">MRELQMKIYWNSPVFVQNILTNLEGYRKNKVRFGPIYYRHLKALEQRDYMNKETTKSYQEEEMRKLLRHAVNHSPFYKKFYEGINIKTIQSVSDLPKLPVLTKEILRNNADEIYTVSEENSVISMTSGTTGIPLKFLNTKENFQQRMAHLDFFKKQHGVIGLEMKRASFSPQKFIPKGQKKTFWRDNATAKQRLYSTYYCNEQTAEKFAENLNHYKPDFLDGLPSSIYEIARWINKNNIQLKFRPIAIFPTSETLYPHYRTEIERAFKCPVRDQYSSSEGSPFITECTQGNLHYHTDTGVIEVTEDGDMLVTCFFTYGTPLIRYRIGDAVKLSDSQQTCACGSAFPLVDWIQGRSNDFVQSKSGRRFNFLHLSTTSPALVAAVDKMQFIQHKPGRLIALMEAHENNRDAATAVMREKLDYTFEGDMDIEIQFTDRIPVPENSKFRLIINHSAS</sequence>
<dbReference type="SUPFAM" id="SSF56801">
    <property type="entry name" value="Acetyl-CoA synthetase-like"/>
    <property type="match status" value="1"/>
</dbReference>
<evidence type="ECO:0000313" key="2">
    <source>
        <dbReference type="Proteomes" id="UP000188184"/>
    </source>
</evidence>
<protein>
    <recommendedName>
        <fullName evidence="3">Phenylacetate--CoA ligase family protein</fullName>
    </recommendedName>
</protein>
<dbReference type="KEGG" id="pmar:B0X71_14750"/>
<dbReference type="Proteomes" id="UP000188184">
    <property type="component" value="Chromosome"/>
</dbReference>
<proteinExistence type="predicted"/>
<evidence type="ECO:0008006" key="3">
    <source>
        <dbReference type="Google" id="ProtNLM"/>
    </source>
</evidence>
<accession>A0A1Q2L1C3</accession>
<dbReference type="PANTHER" id="PTHR36932:SF1">
    <property type="entry name" value="CAPSULAR POLYSACCHARIDE BIOSYNTHESIS PROTEIN"/>
    <property type="match status" value="1"/>
</dbReference>
<dbReference type="InterPro" id="IPR042099">
    <property type="entry name" value="ANL_N_sf"/>
</dbReference>
<dbReference type="PANTHER" id="PTHR36932">
    <property type="entry name" value="CAPSULAR POLYSACCHARIDE BIOSYNTHESIS PROTEIN"/>
    <property type="match status" value="1"/>
</dbReference>
<dbReference type="EMBL" id="CP019640">
    <property type="protein sequence ID" value="AQQ54231.1"/>
    <property type="molecule type" value="Genomic_DNA"/>
</dbReference>
<gene>
    <name evidence="1" type="ORF">B0X71_14750</name>
</gene>
<keyword evidence="2" id="KW-1185">Reference proteome</keyword>